<comment type="caution">
    <text evidence="2">The sequence shown here is derived from an EMBL/GenBank/DDBJ whole genome shotgun (WGS) entry which is preliminary data.</text>
</comment>
<dbReference type="EMBL" id="JBHUJB010000021">
    <property type="protein sequence ID" value="MFD2158186.1"/>
    <property type="molecule type" value="Genomic_DNA"/>
</dbReference>
<sequence length="146" mass="17111">MGQSEVTPEMRALEIATEESGNFYYGRRYFVEKTRFWGYVRKPRQPWSKAQLVVMNEDSVRQPDRLPEDGPSNARHGYDQNSNYRITGHFTGRKIYEPASNLFLPEFKATGYRRIDTNGGWLFTPQDYYNKTKITLVNETVSQPTR</sequence>
<keyword evidence="3" id="KW-1185">Reference proteome</keyword>
<evidence type="ECO:0000256" key="1">
    <source>
        <dbReference type="SAM" id="MobiDB-lite"/>
    </source>
</evidence>
<evidence type="ECO:0000313" key="2">
    <source>
        <dbReference type="EMBL" id="MFD2158186.1"/>
    </source>
</evidence>
<feature type="region of interest" description="Disordered" evidence="1">
    <location>
        <begin position="58"/>
        <end position="83"/>
    </location>
</feature>
<accession>A0ABW4Z878</accession>
<organism evidence="2 3">
    <name type="scientific">Rubritalea tangerina</name>
    <dbReference type="NCBI Taxonomy" id="430798"/>
    <lineage>
        <taxon>Bacteria</taxon>
        <taxon>Pseudomonadati</taxon>
        <taxon>Verrucomicrobiota</taxon>
        <taxon>Verrucomicrobiia</taxon>
        <taxon>Verrucomicrobiales</taxon>
        <taxon>Rubritaleaceae</taxon>
        <taxon>Rubritalea</taxon>
    </lineage>
</organism>
<dbReference type="RefSeq" id="WP_377177574.1">
    <property type="nucleotide sequence ID" value="NZ_JBHUJB010000021.1"/>
</dbReference>
<feature type="compositionally biased region" description="Basic and acidic residues" evidence="1">
    <location>
        <begin position="58"/>
        <end position="68"/>
    </location>
</feature>
<reference evidence="3" key="1">
    <citation type="journal article" date="2019" name="Int. J. Syst. Evol. Microbiol.">
        <title>The Global Catalogue of Microorganisms (GCM) 10K type strain sequencing project: providing services to taxonomists for standard genome sequencing and annotation.</title>
        <authorList>
            <consortium name="The Broad Institute Genomics Platform"/>
            <consortium name="The Broad Institute Genome Sequencing Center for Infectious Disease"/>
            <person name="Wu L."/>
            <person name="Ma J."/>
        </authorList>
    </citation>
    <scope>NUCLEOTIDE SEQUENCE [LARGE SCALE GENOMIC DNA]</scope>
    <source>
        <strain evidence="3">CCUG 57942</strain>
    </source>
</reference>
<name>A0ABW4Z878_9BACT</name>
<protein>
    <submittedName>
        <fullName evidence="2">Uncharacterized protein</fullName>
    </submittedName>
</protein>
<dbReference type="Proteomes" id="UP001597389">
    <property type="component" value="Unassembled WGS sequence"/>
</dbReference>
<evidence type="ECO:0000313" key="3">
    <source>
        <dbReference type="Proteomes" id="UP001597389"/>
    </source>
</evidence>
<gene>
    <name evidence="2" type="ORF">ACFSW8_04690</name>
</gene>
<proteinExistence type="predicted"/>